<feature type="domain" description="MobA-like NTP transferase" evidence="2">
    <location>
        <begin position="4"/>
        <end position="132"/>
    </location>
</feature>
<evidence type="ECO:0000313" key="4">
    <source>
        <dbReference type="Proteomes" id="UP000322294"/>
    </source>
</evidence>
<dbReference type="SUPFAM" id="SSF53448">
    <property type="entry name" value="Nucleotide-diphospho-sugar transferases"/>
    <property type="match status" value="1"/>
</dbReference>
<gene>
    <name evidence="3" type="ORF">LZ11_01781</name>
</gene>
<protein>
    <submittedName>
        <fullName evidence="3">MobA-like NTP transferase protein</fullName>
    </submittedName>
</protein>
<evidence type="ECO:0000313" key="3">
    <source>
        <dbReference type="EMBL" id="TYP51658.1"/>
    </source>
</evidence>
<keyword evidence="1 3" id="KW-0808">Transferase</keyword>
<accession>A0A5S5AM55</accession>
<dbReference type="Gene3D" id="3.90.550.10">
    <property type="entry name" value="Spore Coat Polysaccharide Biosynthesis Protein SpsA, Chain A"/>
    <property type="match status" value="1"/>
</dbReference>
<sequence>MLKALILAGSGGSEKLKESEGAKALVKINGREMILYILDALKKLDYIEKIVIVGPQEKLGSLKTVKDVVVVEESDSIVENIELGLELFTDDEEILILTCDIPMVTAEAIDDFVKKAKDLDADFCYPIIRREDTERKYPGVKRTYVRVREGTFTGGNVVLVRAGSAKRCIKRVGEFFAYRKNPWKLAGILGFSIVLKFMLGQLTIPEIEERVHEIFGIKARAVISSFPEIGSDVDKESDLELARKVLGREVFQ</sequence>
<evidence type="ECO:0000256" key="1">
    <source>
        <dbReference type="ARBA" id="ARBA00022679"/>
    </source>
</evidence>
<comment type="caution">
    <text evidence="3">The sequence shown here is derived from an EMBL/GenBank/DDBJ whole genome shotgun (WGS) entry which is preliminary data.</text>
</comment>
<evidence type="ECO:0000259" key="2">
    <source>
        <dbReference type="Pfam" id="PF12804"/>
    </source>
</evidence>
<organism evidence="3 4">
    <name type="scientific">Thermosediminibacter litoriperuensis</name>
    <dbReference type="NCBI Taxonomy" id="291989"/>
    <lineage>
        <taxon>Bacteria</taxon>
        <taxon>Bacillati</taxon>
        <taxon>Bacillota</taxon>
        <taxon>Clostridia</taxon>
        <taxon>Thermosediminibacterales</taxon>
        <taxon>Thermosediminibacteraceae</taxon>
        <taxon>Thermosediminibacter</taxon>
    </lineage>
</organism>
<dbReference type="EMBL" id="VNHO01000020">
    <property type="protein sequence ID" value="TYP51658.1"/>
    <property type="molecule type" value="Genomic_DNA"/>
</dbReference>
<dbReference type="Proteomes" id="UP000322294">
    <property type="component" value="Unassembled WGS sequence"/>
</dbReference>
<proteinExistence type="predicted"/>
<dbReference type="Pfam" id="PF12804">
    <property type="entry name" value="NTP_transf_3"/>
    <property type="match status" value="1"/>
</dbReference>
<dbReference type="InterPro" id="IPR025877">
    <property type="entry name" value="MobA-like_NTP_Trfase"/>
</dbReference>
<dbReference type="RefSeq" id="WP_187695065.1">
    <property type="nucleotide sequence ID" value="NZ_VNHO01000020.1"/>
</dbReference>
<dbReference type="GO" id="GO:0016779">
    <property type="term" value="F:nucleotidyltransferase activity"/>
    <property type="evidence" value="ECO:0007669"/>
    <property type="project" value="TreeGrafter"/>
</dbReference>
<dbReference type="AlphaFoldDB" id="A0A5S5AM55"/>
<keyword evidence="4" id="KW-1185">Reference proteome</keyword>
<reference evidence="3 4" key="1">
    <citation type="submission" date="2019-07" db="EMBL/GenBank/DDBJ databases">
        <title>Genomic Encyclopedia of Type Strains, Phase I: the one thousand microbial genomes (KMG-I) project.</title>
        <authorList>
            <person name="Kyrpides N."/>
        </authorList>
    </citation>
    <scope>NUCLEOTIDE SEQUENCE [LARGE SCALE GENOMIC DNA]</scope>
    <source>
        <strain evidence="3 4">DSM 16647</strain>
    </source>
</reference>
<dbReference type="InterPro" id="IPR029044">
    <property type="entry name" value="Nucleotide-diphossugar_trans"/>
</dbReference>
<dbReference type="PANTHER" id="PTHR19136:SF81">
    <property type="entry name" value="MOLYBDENUM COFACTOR GUANYLYLTRANSFERASE"/>
    <property type="match status" value="1"/>
</dbReference>
<dbReference type="PANTHER" id="PTHR19136">
    <property type="entry name" value="MOLYBDENUM COFACTOR GUANYLYLTRANSFERASE"/>
    <property type="match status" value="1"/>
</dbReference>
<name>A0A5S5AM55_9FIRM</name>